<reference evidence="2" key="1">
    <citation type="journal article" date="2021" name="Genome Biol. Evol.">
        <title>A High-Quality Reference Genome for a Parasitic Bivalve with Doubly Uniparental Inheritance (Bivalvia: Unionida).</title>
        <authorList>
            <person name="Smith C.H."/>
        </authorList>
    </citation>
    <scope>NUCLEOTIDE SEQUENCE</scope>
    <source>
        <strain evidence="2">CHS0354</strain>
    </source>
</reference>
<evidence type="ECO:0000256" key="1">
    <source>
        <dbReference type="SAM" id="MobiDB-lite"/>
    </source>
</evidence>
<keyword evidence="3" id="KW-1185">Reference proteome</keyword>
<reference evidence="2" key="3">
    <citation type="submission" date="2023-05" db="EMBL/GenBank/DDBJ databases">
        <authorList>
            <person name="Smith C.H."/>
        </authorList>
    </citation>
    <scope>NUCLEOTIDE SEQUENCE</scope>
    <source>
        <strain evidence="2">CHS0354</strain>
        <tissue evidence="2">Mantle</tissue>
    </source>
</reference>
<gene>
    <name evidence="2" type="ORF">CHS0354_037596</name>
</gene>
<dbReference type="AlphaFoldDB" id="A0AAE0VKS6"/>
<accession>A0AAE0VKS6</accession>
<evidence type="ECO:0000313" key="2">
    <source>
        <dbReference type="EMBL" id="KAK3581923.1"/>
    </source>
</evidence>
<sequence length="100" mass="11878">MGPMAWSTRQPSYSHSLKADPMMNIPEKSVRITKSLWNYGHNSTLYRDYGDDTALYRDNRHDTALYRDNRHDTALYRDNRPDSALYRDYGLFELADIKYH</sequence>
<reference evidence="2" key="2">
    <citation type="journal article" date="2021" name="Genome Biol. Evol.">
        <title>Developing a high-quality reference genome for a parasitic bivalve with doubly uniparental inheritance (Bivalvia: Unionida).</title>
        <authorList>
            <person name="Smith C.H."/>
        </authorList>
    </citation>
    <scope>NUCLEOTIDE SEQUENCE</scope>
    <source>
        <strain evidence="2">CHS0354</strain>
        <tissue evidence="2">Mantle</tissue>
    </source>
</reference>
<name>A0AAE0VKS6_9BIVA</name>
<organism evidence="2 3">
    <name type="scientific">Potamilus streckersoni</name>
    <dbReference type="NCBI Taxonomy" id="2493646"/>
    <lineage>
        <taxon>Eukaryota</taxon>
        <taxon>Metazoa</taxon>
        <taxon>Spiralia</taxon>
        <taxon>Lophotrochozoa</taxon>
        <taxon>Mollusca</taxon>
        <taxon>Bivalvia</taxon>
        <taxon>Autobranchia</taxon>
        <taxon>Heteroconchia</taxon>
        <taxon>Palaeoheterodonta</taxon>
        <taxon>Unionida</taxon>
        <taxon>Unionoidea</taxon>
        <taxon>Unionidae</taxon>
        <taxon>Ambleminae</taxon>
        <taxon>Lampsilini</taxon>
        <taxon>Potamilus</taxon>
    </lineage>
</organism>
<proteinExistence type="predicted"/>
<dbReference type="EMBL" id="JAEAOA010002199">
    <property type="protein sequence ID" value="KAK3581923.1"/>
    <property type="molecule type" value="Genomic_DNA"/>
</dbReference>
<dbReference type="Proteomes" id="UP001195483">
    <property type="component" value="Unassembled WGS sequence"/>
</dbReference>
<protein>
    <submittedName>
        <fullName evidence="2">Uncharacterized protein</fullName>
    </submittedName>
</protein>
<feature type="region of interest" description="Disordered" evidence="1">
    <location>
        <begin position="1"/>
        <end position="20"/>
    </location>
</feature>
<evidence type="ECO:0000313" key="3">
    <source>
        <dbReference type="Proteomes" id="UP001195483"/>
    </source>
</evidence>
<comment type="caution">
    <text evidence="2">The sequence shown here is derived from an EMBL/GenBank/DDBJ whole genome shotgun (WGS) entry which is preliminary data.</text>
</comment>